<dbReference type="Gene3D" id="3.30.420.10">
    <property type="entry name" value="Ribonuclease H-like superfamily/Ribonuclease H"/>
    <property type="match status" value="1"/>
</dbReference>
<dbReference type="EMBL" id="QUSY01000624">
    <property type="protein sequence ID" value="RHY28211.1"/>
    <property type="molecule type" value="Genomic_DNA"/>
</dbReference>
<evidence type="ECO:0000259" key="3">
    <source>
        <dbReference type="Pfam" id="PF19568"/>
    </source>
</evidence>
<dbReference type="InterPro" id="IPR027417">
    <property type="entry name" value="P-loop_NTPase"/>
</dbReference>
<dbReference type="SUPFAM" id="SSF52540">
    <property type="entry name" value="P-loop containing nucleoside triphosphate hydrolases"/>
    <property type="match status" value="1"/>
</dbReference>
<sequence>MFATDSVPTSDAVVQVEVRRLVAEALKTLEVEPLFPLTYLQGELCSRVPLGMTLATFTAQVKDGVLAADHRLRFNDGLASFWLRYVPTPGAGGVQESPEPAKLAVDVPSDQDPTAASVMDVEVSKFTSNAIRWITANGTPYHVADIVGKTKSSPLPGVTPAMFAERIVQRMKQDSRLKYAVDARDRRVFMLRKNPSNAVSSPPTTCPLDKLHDLEALWARLLDGPSTTNRTATPTNHSHSATHPGDALVRMFVATFKSKILYQLQQKKFRHYWVDVIAHQTRRVVCPYGMTHDQLVNRIVQGVIAHKELQLEVDHRGKLLISLVGCPYGDGAKPRFASTAAGSQTLSIGTAVATRCRAEDLTPTLSAKLEPNTPALPGTPTPQTAQLVAATPTSPITVSRIDTVFTAEELGQALKGDRAFHDGTIAMHVVDVKLDGESEPRHLVALATPSTTYTMDCDSVGAANVLALLGPVLANPAIKKISFDLHQSIPVLNKFDLHVQGMFDMQLYMELQTGNFDLDMDTFMKTLPVRAHSPQTLELRPEVFGHQPHVRHVLERLANDAALLLRGYTLTVDDKGAAWVSVQAASDARVISAVELCGQRELVYYKARSLRLVSLELLATVDPCKIHQLSEHCTRVGRSLHGLADGLLDILLSSDANVLVLGEPRCGKTTMLQDVARVLSETRTLRIVSTKNDFAGERCASAMHFSWRTVGDDDALQPFVMACGATDAVDLVQVVSSHTPQVLIVDELWESSYVDGARACKQHWVRLIASAPGNLRDVVESKQLQGLVGVEPGMAGEPPLHGGEGATALHRRNMPVFDVIVELQQGQLNAWGVVHDVAAAVDDIVKGKLYKTAVRSKKGHGLTARRAMR</sequence>
<keyword evidence="5" id="KW-1185">Reference proteome</keyword>
<evidence type="ECO:0000256" key="1">
    <source>
        <dbReference type="ARBA" id="ARBA00022741"/>
    </source>
</evidence>
<evidence type="ECO:0000313" key="5">
    <source>
        <dbReference type="Proteomes" id="UP000285060"/>
    </source>
</evidence>
<name>A0A3R6ZNI1_9STRA</name>
<dbReference type="GO" id="GO:0005524">
    <property type="term" value="F:ATP binding"/>
    <property type="evidence" value="ECO:0007669"/>
    <property type="project" value="UniProtKB-KW"/>
</dbReference>
<dbReference type="Proteomes" id="UP000285060">
    <property type="component" value="Unassembled WGS sequence"/>
</dbReference>
<accession>A0A3R6ZNI1</accession>
<dbReference type="PANTHER" id="PTHR20953:SF3">
    <property type="entry name" value="P-LOOP CONTAINING NUCLEOSIDE TRIPHOSPHATE HYDROLASES SUPERFAMILY PROTEIN"/>
    <property type="match status" value="1"/>
</dbReference>
<dbReference type="VEuPathDB" id="FungiDB:H310_08686"/>
<protein>
    <recommendedName>
        <fullName evidence="3">Stage III sporulation protein AA AAA+ ATPase domain-containing protein</fullName>
    </recommendedName>
</protein>
<comment type="caution">
    <text evidence="4">The sequence shown here is derived from an EMBL/GenBank/DDBJ whole genome shotgun (WGS) entry which is preliminary data.</text>
</comment>
<keyword evidence="1" id="KW-0547">Nucleotide-binding</keyword>
<dbReference type="Pfam" id="PF19568">
    <property type="entry name" value="Spore_III_AA"/>
    <property type="match status" value="1"/>
</dbReference>
<proteinExistence type="predicted"/>
<dbReference type="GO" id="GO:0003676">
    <property type="term" value="F:nucleic acid binding"/>
    <property type="evidence" value="ECO:0007669"/>
    <property type="project" value="InterPro"/>
</dbReference>
<dbReference type="InterPro" id="IPR036397">
    <property type="entry name" value="RNaseH_sf"/>
</dbReference>
<dbReference type="InterPro" id="IPR045735">
    <property type="entry name" value="Spore_III_AA_AAA+_ATPase"/>
</dbReference>
<dbReference type="SUPFAM" id="SSF53098">
    <property type="entry name" value="Ribonuclease H-like"/>
    <property type="match status" value="1"/>
</dbReference>
<evidence type="ECO:0000313" key="4">
    <source>
        <dbReference type="EMBL" id="RHY28211.1"/>
    </source>
</evidence>
<reference evidence="4 5" key="1">
    <citation type="submission" date="2018-08" db="EMBL/GenBank/DDBJ databases">
        <title>Aphanomyces genome sequencing and annotation.</title>
        <authorList>
            <person name="Minardi D."/>
            <person name="Oidtmann B."/>
            <person name="Van Der Giezen M."/>
            <person name="Studholme D.J."/>
        </authorList>
    </citation>
    <scope>NUCLEOTIDE SEQUENCE [LARGE SCALE GENOMIC DNA]</scope>
    <source>
        <strain evidence="4 5">NJM0002</strain>
    </source>
</reference>
<evidence type="ECO:0000256" key="2">
    <source>
        <dbReference type="ARBA" id="ARBA00022840"/>
    </source>
</evidence>
<keyword evidence="2" id="KW-0067">ATP-binding</keyword>
<dbReference type="Gene3D" id="3.40.50.300">
    <property type="entry name" value="P-loop containing nucleotide triphosphate hydrolases"/>
    <property type="match status" value="1"/>
</dbReference>
<dbReference type="PANTHER" id="PTHR20953">
    <property type="entry name" value="KINASE-RELATED"/>
    <property type="match status" value="1"/>
</dbReference>
<gene>
    <name evidence="4" type="ORF">DYB32_006143</name>
</gene>
<feature type="domain" description="Stage III sporulation protein AA AAA+ ATPase" evidence="3">
    <location>
        <begin position="628"/>
        <end position="783"/>
    </location>
</feature>
<dbReference type="InterPro" id="IPR012337">
    <property type="entry name" value="RNaseH-like_sf"/>
</dbReference>
<dbReference type="AlphaFoldDB" id="A0A3R6ZNI1"/>
<organism evidence="4 5">
    <name type="scientific">Aphanomyces invadans</name>
    <dbReference type="NCBI Taxonomy" id="157072"/>
    <lineage>
        <taxon>Eukaryota</taxon>
        <taxon>Sar</taxon>
        <taxon>Stramenopiles</taxon>
        <taxon>Oomycota</taxon>
        <taxon>Saprolegniomycetes</taxon>
        <taxon>Saprolegniales</taxon>
        <taxon>Verrucalvaceae</taxon>
        <taxon>Aphanomyces</taxon>
    </lineage>
</organism>